<dbReference type="Pfam" id="PF14062">
    <property type="entry name" value="DUF4253"/>
    <property type="match status" value="1"/>
</dbReference>
<evidence type="ECO:0000313" key="3">
    <source>
        <dbReference type="EMBL" id="GLI41324.1"/>
    </source>
</evidence>
<dbReference type="Proteomes" id="UP001144313">
    <property type="component" value="Unassembled WGS sequence"/>
</dbReference>
<evidence type="ECO:0000256" key="1">
    <source>
        <dbReference type="SAM" id="MobiDB-lite"/>
    </source>
</evidence>
<accession>A0A9W6LG52</accession>
<feature type="compositionally biased region" description="Low complexity" evidence="1">
    <location>
        <begin position="137"/>
        <end position="155"/>
    </location>
</feature>
<feature type="compositionally biased region" description="Low complexity" evidence="1">
    <location>
        <begin position="18"/>
        <end position="52"/>
    </location>
</feature>
<proteinExistence type="predicted"/>
<feature type="compositionally biased region" description="Acidic residues" evidence="1">
    <location>
        <begin position="100"/>
        <end position="116"/>
    </location>
</feature>
<dbReference type="AlphaFoldDB" id="A0A9W6LG52"/>
<feature type="domain" description="DUF4253" evidence="2">
    <location>
        <begin position="321"/>
        <end position="426"/>
    </location>
</feature>
<reference evidence="3" key="1">
    <citation type="submission" date="2022-12" db="EMBL/GenBank/DDBJ databases">
        <title>Reference genome sequencing for broad-spectrum identification of bacterial and archaeal isolates by mass spectrometry.</title>
        <authorList>
            <person name="Sekiguchi Y."/>
            <person name="Tourlousse D.M."/>
        </authorList>
    </citation>
    <scope>NUCLEOTIDE SEQUENCE</scope>
    <source>
        <strain evidence="3">LLR39Z86</strain>
    </source>
</reference>
<keyword evidence="4" id="KW-1185">Reference proteome</keyword>
<gene>
    <name evidence="3" type="ORF">GALLR39Z86_11740</name>
</gene>
<protein>
    <recommendedName>
        <fullName evidence="2">DUF4253 domain-containing protein</fullName>
    </recommendedName>
</protein>
<dbReference type="InterPro" id="IPR025349">
    <property type="entry name" value="DUF4253"/>
</dbReference>
<organism evidence="3 4">
    <name type="scientific">Glycomyces algeriensis</name>
    <dbReference type="NCBI Taxonomy" id="256037"/>
    <lineage>
        <taxon>Bacteria</taxon>
        <taxon>Bacillati</taxon>
        <taxon>Actinomycetota</taxon>
        <taxon>Actinomycetes</taxon>
        <taxon>Glycomycetales</taxon>
        <taxon>Glycomycetaceae</taxon>
        <taxon>Glycomyces</taxon>
    </lineage>
</organism>
<sequence>MGLLQRLLGRRDTPDSVPDPAAQPEPASEPEAAPEPVASSGALDDAAPESSPAPSPDAAEEDSIATQAPVTGLRLVPALEPEYEPGPEPAGPVLTAVPDLEPDEELQLVQDFEPDEETKPVEDVEPGTAPDREPDEAPAGALAPEPEPEAAIFVPERPRRELLTLDKPVPPRAPTTGRDEMMPRIEDDESLDIVGSPRGELRAAGLAVPKMHQLVRRGDTAMWAFAVRPSEALGWWLDIRQSAEQTGWMPVLLGAAEEWRDNGESIIHEGDDELTRADEIDAAELLHDKAAEAGEPARGVPILPRRGDTDFATPHEPHGLLGLVRTDAGWKIPAMFPWKGSTNWELYGAEHAAVLHSWHRRFEAELVAMTYDVVELYVPHPPNAEEALAIAGEVYAYCPDLLDSGVPTLEDLAEHMIRSKAWYFRWS</sequence>
<evidence type="ECO:0000259" key="2">
    <source>
        <dbReference type="Pfam" id="PF14062"/>
    </source>
</evidence>
<dbReference type="EMBL" id="BSDT01000001">
    <property type="protein sequence ID" value="GLI41324.1"/>
    <property type="molecule type" value="Genomic_DNA"/>
</dbReference>
<name>A0A9W6LG52_9ACTN</name>
<evidence type="ECO:0000313" key="4">
    <source>
        <dbReference type="Proteomes" id="UP001144313"/>
    </source>
</evidence>
<comment type="caution">
    <text evidence="3">The sequence shown here is derived from an EMBL/GenBank/DDBJ whole genome shotgun (WGS) entry which is preliminary data.</text>
</comment>
<feature type="region of interest" description="Disordered" evidence="1">
    <location>
        <begin position="1"/>
        <end position="155"/>
    </location>
</feature>